<feature type="transmembrane region" description="Helical" evidence="1">
    <location>
        <begin position="6"/>
        <end position="22"/>
    </location>
</feature>
<feature type="transmembrane region" description="Helical" evidence="1">
    <location>
        <begin position="159"/>
        <end position="178"/>
    </location>
</feature>
<gene>
    <name evidence="2" type="ORF">FXF47_09150</name>
</gene>
<comment type="caution">
    <text evidence="2">The sequence shown here is derived from an EMBL/GenBank/DDBJ whole genome shotgun (WGS) entry which is preliminary data.</text>
</comment>
<keyword evidence="1" id="KW-0472">Membrane</keyword>
<feature type="transmembrane region" description="Helical" evidence="1">
    <location>
        <begin position="99"/>
        <end position="117"/>
    </location>
</feature>
<feature type="transmembrane region" description="Helical" evidence="1">
    <location>
        <begin position="69"/>
        <end position="87"/>
    </location>
</feature>
<protein>
    <submittedName>
        <fullName evidence="2">Uncharacterized protein</fullName>
    </submittedName>
</protein>
<sequence>MGTILWSTFAVFLTLSIFSFLIKDNPFYKFAEHLFAGISVGYLVVITFTQIFIPRVWKPLMNSIDTGNILRSAFLIIGVFIGLLYLSRASNKYSWLSRYPISIVVGFGSGFAIAPSLNARVLKQLHSTVVEDGQSLLNIQKIIAFFRDPSFSSLYNATYGPLLVIGVLVVLIYFFFSFKNDNPVIKYTRTPALLYMMVGFGAAFGYTFMARISLFVDRMNFILNRWWPLIQNKLM</sequence>
<feature type="transmembrane region" description="Helical" evidence="1">
    <location>
        <begin position="190"/>
        <end position="209"/>
    </location>
</feature>
<keyword evidence="3" id="KW-1185">Reference proteome</keyword>
<dbReference type="AlphaFoldDB" id="A0A5D0MGS1"/>
<proteinExistence type="predicted"/>
<organism evidence="2 3">
    <name type="scientific">Candidatus Mcinerneyibacterium aminivorans</name>
    <dbReference type="NCBI Taxonomy" id="2703815"/>
    <lineage>
        <taxon>Bacteria</taxon>
        <taxon>Candidatus Macinerneyibacteriota</taxon>
        <taxon>Candidatus Mcinerneyibacteria</taxon>
        <taxon>Candidatus Mcinerneyibacteriales</taxon>
        <taxon>Candidatus Mcinerneyibacteriaceae</taxon>
        <taxon>Candidatus Mcinerneyibacterium</taxon>
    </lineage>
</organism>
<evidence type="ECO:0000313" key="2">
    <source>
        <dbReference type="EMBL" id="TYB30448.1"/>
    </source>
</evidence>
<keyword evidence="1" id="KW-1133">Transmembrane helix</keyword>
<accession>A0A5D0MGS1</accession>
<dbReference type="EMBL" id="VSIX01000135">
    <property type="protein sequence ID" value="TYB30448.1"/>
    <property type="molecule type" value="Genomic_DNA"/>
</dbReference>
<name>A0A5D0MGS1_9BACT</name>
<evidence type="ECO:0000256" key="1">
    <source>
        <dbReference type="SAM" id="Phobius"/>
    </source>
</evidence>
<feature type="transmembrane region" description="Helical" evidence="1">
    <location>
        <begin position="34"/>
        <end position="57"/>
    </location>
</feature>
<reference evidence="2" key="1">
    <citation type="submission" date="2019-08" db="EMBL/GenBank/DDBJ databases">
        <title>Genomic characterization of a novel candidate phylum (ARYD3) from a high temperature, high salinity tertiary oil reservoir in north central Oklahoma, USA.</title>
        <authorList>
            <person name="Youssef N.H."/>
            <person name="Yadav A."/>
            <person name="Elshahed M.S."/>
        </authorList>
    </citation>
    <scope>NUCLEOTIDE SEQUENCE [LARGE SCALE GENOMIC DNA]</scope>
    <source>
        <strain evidence="2">ARYD3</strain>
    </source>
</reference>
<keyword evidence="1" id="KW-0812">Transmembrane</keyword>
<evidence type="ECO:0000313" key="3">
    <source>
        <dbReference type="Proteomes" id="UP000324143"/>
    </source>
</evidence>
<dbReference type="Proteomes" id="UP000324143">
    <property type="component" value="Unassembled WGS sequence"/>
</dbReference>